<dbReference type="GO" id="GO:0004828">
    <property type="term" value="F:serine-tRNA ligase activity"/>
    <property type="evidence" value="ECO:0007669"/>
    <property type="project" value="UniProtKB-EC"/>
</dbReference>
<dbReference type="InterPro" id="IPR045864">
    <property type="entry name" value="aa-tRNA-synth_II/BPL/LPL"/>
</dbReference>
<evidence type="ECO:0000313" key="11">
    <source>
        <dbReference type="EMBL" id="WFD00049.1"/>
    </source>
</evidence>
<dbReference type="InterPro" id="IPR002317">
    <property type="entry name" value="Ser-tRNA-ligase_type_1"/>
</dbReference>
<dbReference type="PANTHER" id="PTHR11778">
    <property type="entry name" value="SERYL-TRNA SYNTHETASE"/>
    <property type="match status" value="1"/>
</dbReference>
<dbReference type="Pfam" id="PF00587">
    <property type="entry name" value="tRNA-synt_2b"/>
    <property type="match status" value="1"/>
</dbReference>
<feature type="compositionally biased region" description="Polar residues" evidence="8">
    <location>
        <begin position="576"/>
        <end position="603"/>
    </location>
</feature>
<evidence type="ECO:0000256" key="5">
    <source>
        <dbReference type="ARBA" id="ARBA00023146"/>
    </source>
</evidence>
<dbReference type="GO" id="GO:0005524">
    <property type="term" value="F:ATP binding"/>
    <property type="evidence" value="ECO:0007669"/>
    <property type="project" value="UniProtKB-KW"/>
</dbReference>
<evidence type="ECO:0000256" key="9">
    <source>
        <dbReference type="SAM" id="Phobius"/>
    </source>
</evidence>
<dbReference type="Proteomes" id="UP001219567">
    <property type="component" value="Chromosome 4"/>
</dbReference>
<feature type="region of interest" description="Disordered" evidence="8">
    <location>
        <begin position="539"/>
        <end position="604"/>
    </location>
</feature>
<dbReference type="Gene3D" id="3.30.930.10">
    <property type="entry name" value="Bira Bifunctional Protein, Domain 2"/>
    <property type="match status" value="1"/>
</dbReference>
<evidence type="ECO:0000256" key="2">
    <source>
        <dbReference type="ARBA" id="ARBA00022598"/>
    </source>
</evidence>
<evidence type="ECO:0000256" key="3">
    <source>
        <dbReference type="ARBA" id="ARBA00022741"/>
    </source>
</evidence>
<dbReference type="PRINTS" id="PR00981">
    <property type="entry name" value="TRNASYNTHSER"/>
</dbReference>
<evidence type="ECO:0000256" key="6">
    <source>
        <dbReference type="ARBA" id="ARBA00031113"/>
    </source>
</evidence>
<feature type="domain" description="Aminoacyl-transfer RNA synthetases class-II family profile" evidence="10">
    <location>
        <begin position="244"/>
        <end position="521"/>
    </location>
</feature>
<dbReference type="Pfam" id="PF10306">
    <property type="entry name" value="FLILHELTA"/>
    <property type="match status" value="1"/>
</dbReference>
<keyword evidence="2 11" id="KW-0436">Ligase</keyword>
<feature type="transmembrane region" description="Helical" evidence="9">
    <location>
        <begin position="664"/>
        <end position="690"/>
    </location>
</feature>
<dbReference type="EMBL" id="CP119946">
    <property type="protein sequence ID" value="WFD00049.1"/>
    <property type="molecule type" value="Genomic_DNA"/>
</dbReference>
<dbReference type="AlphaFoldDB" id="A0AAJ6CIP3"/>
<evidence type="ECO:0000313" key="12">
    <source>
        <dbReference type="Proteomes" id="UP001219567"/>
    </source>
</evidence>
<dbReference type="PROSITE" id="PS50862">
    <property type="entry name" value="AA_TRNA_LIGASE_II"/>
    <property type="match status" value="1"/>
</dbReference>
<dbReference type="InterPro" id="IPR006195">
    <property type="entry name" value="aa-tRNA-synth_II"/>
</dbReference>
<sequence>MIRRLLQSKHELCRATRNVRPSGAQTRCNSYRPLPALRVAWDTTNEDIKAAQESAKLRRMPFSEMDALQMRKDREELRMLNIAIRIGEKQQKDNAATIEKFTRRLKTEPDLAPHLERVKDLARANRTKLKELRKGAAVFEDRLLEIRKPWPNRIHSSTPIGPEENASVITFFDARCKTHGVTAKDLPCSATELSSRLSGPLPVDPGRDHLKVADGLKEGGIDRVAGNLSTGPSWPYMTGTVSLLEQAITQYALSIIVPRGFIITSVPDVIKSEVAERCGFRPRDEASSQTYYVDTSRSEAEIQNMVFEDMEKFIKKEHGGLCLAGTAEIPLAALLANQMYHCLKPGERNTALNQLRLPIKLVALGHAFRAEAGARGTDTRGLYRVHQFSKVEMFAVTEPGLSGKMLRELRGIQERIVRGLGLMYRVLDMPTEELGASAFRKVDIEAWMPGRGDWGEVSSASNCTDYQAARLNIRYKPNPLGEEKPKVGYAHTLNATGAAIPRLIVAILETYGHHNGCLILPDTLRPFWLGGPEDPRVIWKTPKTQVPSPDTFENTESDLPTEDNGSIDFHQKHKPTTSVEQNSFTNGSSASTAEHSSVQSIATNPKRGYHTRRVCAPIAKGTKLSPLTHRYPIHTSTKRSRSFQQYKQELEKRAAEHGASPGSLVLAFVLLHELTAILPLFGFAFVFVLLGAGDSILNGLEAIQLSLLPEDADNLFQQKLHEYITRGTKVATRMCSRCNEYLSYPTESPNSPVAVWLSSLTAAYVLVKLLVPIRLGLCFALAPWFVRRVLSPLRNWKRIIGRRR</sequence>
<keyword evidence="9" id="KW-1133">Transmembrane helix</keyword>
<dbReference type="InterPro" id="IPR002314">
    <property type="entry name" value="aa-tRNA-synt_IIb"/>
</dbReference>
<keyword evidence="9" id="KW-0472">Membrane</keyword>
<evidence type="ECO:0000259" key="10">
    <source>
        <dbReference type="PROSITE" id="PS50862"/>
    </source>
</evidence>
<evidence type="ECO:0000256" key="8">
    <source>
        <dbReference type="SAM" id="MobiDB-lite"/>
    </source>
</evidence>
<feature type="compositionally biased region" description="Polar residues" evidence="8">
    <location>
        <begin position="542"/>
        <end position="552"/>
    </location>
</feature>
<keyword evidence="9" id="KW-0812">Transmembrane</keyword>
<keyword evidence="3" id="KW-0547">Nucleotide-binding</keyword>
<evidence type="ECO:0000256" key="4">
    <source>
        <dbReference type="ARBA" id="ARBA00022840"/>
    </source>
</evidence>
<organism evidence="11 12">
    <name type="scientific">Malassezia yamatoensis</name>
    <dbReference type="NCBI Taxonomy" id="253288"/>
    <lineage>
        <taxon>Eukaryota</taxon>
        <taxon>Fungi</taxon>
        <taxon>Dikarya</taxon>
        <taxon>Basidiomycota</taxon>
        <taxon>Ustilaginomycotina</taxon>
        <taxon>Malasseziomycetes</taxon>
        <taxon>Malasseziales</taxon>
        <taxon>Malasseziaceae</taxon>
        <taxon>Malassezia</taxon>
    </lineage>
</organism>
<keyword evidence="4" id="KW-0067">ATP-binding</keyword>
<protein>
    <recommendedName>
        <fullName evidence="1">serine--tRNA ligase</fullName>
        <ecNumber evidence="1">6.1.1.11</ecNumber>
    </recommendedName>
    <alternativeName>
        <fullName evidence="6">Seryl-tRNA synthetase</fullName>
    </alternativeName>
    <alternativeName>
        <fullName evidence="7">Seryl-tRNA(Ser) synthetase</fullName>
    </alternativeName>
</protein>
<evidence type="ECO:0000256" key="1">
    <source>
        <dbReference type="ARBA" id="ARBA00012840"/>
    </source>
</evidence>
<dbReference type="GO" id="GO:0006434">
    <property type="term" value="P:seryl-tRNA aminoacylation"/>
    <property type="evidence" value="ECO:0007669"/>
    <property type="project" value="InterPro"/>
</dbReference>
<name>A0AAJ6CIP3_9BASI</name>
<accession>A0AAJ6CIP3</accession>
<dbReference type="InterPro" id="IPR018811">
    <property type="entry name" value="MRX11"/>
</dbReference>
<reference evidence="11 12" key="1">
    <citation type="submission" date="2023-03" db="EMBL/GenBank/DDBJ databases">
        <title>Mating type loci evolution in Malassezia.</title>
        <authorList>
            <person name="Coelho M.A."/>
        </authorList>
    </citation>
    <scope>NUCLEOTIDE SEQUENCE [LARGE SCALE GENOMIC DNA]</scope>
    <source>
        <strain evidence="11 12">CBS 9725</strain>
    </source>
</reference>
<dbReference type="SUPFAM" id="SSF55681">
    <property type="entry name" value="Class II aaRS and biotin synthetases"/>
    <property type="match status" value="1"/>
</dbReference>
<keyword evidence="5" id="KW-0030">Aminoacyl-tRNA synthetase</keyword>
<evidence type="ECO:0000256" key="7">
    <source>
        <dbReference type="ARBA" id="ARBA00034892"/>
    </source>
</evidence>
<gene>
    <name evidence="11" type="primary">DIA4</name>
    <name evidence="11" type="ORF">MYAM1_002795</name>
</gene>
<dbReference type="EC" id="6.1.1.11" evidence="1"/>
<proteinExistence type="predicted"/>
<keyword evidence="12" id="KW-1185">Reference proteome</keyword>